<keyword evidence="12" id="KW-1185">Reference proteome</keyword>
<feature type="modified residue" description="N6-(pyridoxal phosphate)lysine" evidence="9">
    <location>
        <position position="233"/>
    </location>
</feature>
<comment type="cofactor">
    <cofactor evidence="1 9">
        <name>pyridoxal 5'-phosphate</name>
        <dbReference type="ChEBI" id="CHEBI:597326"/>
    </cofactor>
</comment>
<dbReference type="InterPro" id="IPR004839">
    <property type="entry name" value="Aminotransferase_I/II_large"/>
</dbReference>
<dbReference type="InterPro" id="IPR001917">
    <property type="entry name" value="Aminotrans_II_pyridoxalP_BS"/>
</dbReference>
<dbReference type="InterPro" id="IPR015421">
    <property type="entry name" value="PyrdxlP-dep_Trfase_major"/>
</dbReference>
<evidence type="ECO:0000256" key="9">
    <source>
        <dbReference type="HAMAP-Rule" id="MF_01023"/>
    </source>
</evidence>
<dbReference type="InterPro" id="IPR015424">
    <property type="entry name" value="PyrdxlP-dep_Trfase"/>
</dbReference>
<evidence type="ECO:0000256" key="2">
    <source>
        <dbReference type="ARBA" id="ARBA00007970"/>
    </source>
</evidence>
<dbReference type="Gene3D" id="3.90.1150.10">
    <property type="entry name" value="Aspartate Aminotransferase, domain 1"/>
    <property type="match status" value="1"/>
</dbReference>
<dbReference type="Proteomes" id="UP001300745">
    <property type="component" value="Unassembled WGS sequence"/>
</dbReference>
<sequence length="377" mass="40435">MSIPGARITLADLPLRADLRGKSPYGAPQLDVPVRLNTNENPHPPSPALIEDVTRSVQAAAADLHRYPDRDAVELRRDLAAYLRAQTGVEVHTENLWAANGSNEILQQLLQAFGGPGRRAIGFVPSYSMHPIISDGTQTEWVESVRAADFSLDVETAVAAIADRGPDVVFVASPNNPSGQSIPLADLRRLLDAMEHGILIVDEAYGEFSSQPSAIALIDEYPNRLVVTRTMSKAFAFAGGRLGYLIAAPAIIDAVLLVRLPYHLSVVTQAAARAALRHADDTLASVATLIAERERVSAALRQLGFRVIPSDANFVLFGEFADAPAAWRRYLDDGVLIRDVGIGGYLRTTIGLAEENDAFLAASARLAAAEPVHIGAT</sequence>
<comment type="subunit">
    <text evidence="3 9">Homodimer.</text>
</comment>
<dbReference type="CDD" id="cd00609">
    <property type="entry name" value="AAT_like"/>
    <property type="match status" value="1"/>
</dbReference>
<dbReference type="PROSITE" id="PS00599">
    <property type="entry name" value="AA_TRANSFER_CLASS_2"/>
    <property type="match status" value="1"/>
</dbReference>
<evidence type="ECO:0000256" key="5">
    <source>
        <dbReference type="ARBA" id="ARBA00022605"/>
    </source>
</evidence>
<evidence type="ECO:0000259" key="10">
    <source>
        <dbReference type="Pfam" id="PF00155"/>
    </source>
</evidence>
<organism evidence="11 12">
    <name type="scientific">Mycobacterium pinniadriaticum</name>
    <dbReference type="NCBI Taxonomy" id="2994102"/>
    <lineage>
        <taxon>Bacteria</taxon>
        <taxon>Bacillati</taxon>
        <taxon>Actinomycetota</taxon>
        <taxon>Actinomycetes</taxon>
        <taxon>Mycobacteriales</taxon>
        <taxon>Mycobacteriaceae</taxon>
        <taxon>Mycobacterium</taxon>
    </lineage>
</organism>
<name>A0ABT3SBA3_9MYCO</name>
<protein>
    <recommendedName>
        <fullName evidence="9">Histidinol-phosphate aminotransferase</fullName>
        <ecNumber evidence="9">2.6.1.9</ecNumber>
    </recommendedName>
    <alternativeName>
        <fullName evidence="9">Imidazole acetol-phosphate transaminase</fullName>
    </alternativeName>
</protein>
<evidence type="ECO:0000256" key="7">
    <source>
        <dbReference type="ARBA" id="ARBA00022898"/>
    </source>
</evidence>
<evidence type="ECO:0000313" key="11">
    <source>
        <dbReference type="EMBL" id="MCX2936786.1"/>
    </source>
</evidence>
<dbReference type="HAMAP" id="MF_01023">
    <property type="entry name" value="HisC_aminotrans_2"/>
    <property type="match status" value="1"/>
</dbReference>
<dbReference type="EC" id="2.6.1.9" evidence="9"/>
<dbReference type="Gene3D" id="3.40.640.10">
    <property type="entry name" value="Type I PLP-dependent aspartate aminotransferase-like (Major domain)"/>
    <property type="match status" value="1"/>
</dbReference>
<keyword evidence="5 9" id="KW-0028">Amino-acid biosynthesis</keyword>
<evidence type="ECO:0000256" key="8">
    <source>
        <dbReference type="ARBA" id="ARBA00023102"/>
    </source>
</evidence>
<evidence type="ECO:0000313" key="12">
    <source>
        <dbReference type="Proteomes" id="UP001300745"/>
    </source>
</evidence>
<comment type="pathway">
    <text evidence="9">Amino-acid biosynthesis; L-histidine biosynthesis; L-histidine from 5-phospho-alpha-D-ribose 1-diphosphate: step 7/9.</text>
</comment>
<accession>A0ABT3SBA3</accession>
<dbReference type="PANTHER" id="PTHR42885">
    <property type="entry name" value="HISTIDINOL-PHOSPHATE AMINOTRANSFERASE-RELATED"/>
    <property type="match status" value="1"/>
</dbReference>
<evidence type="ECO:0000256" key="1">
    <source>
        <dbReference type="ARBA" id="ARBA00001933"/>
    </source>
</evidence>
<proteinExistence type="inferred from homology"/>
<keyword evidence="6 9" id="KW-0808">Transferase</keyword>
<dbReference type="RefSeq" id="WP_265996092.1">
    <property type="nucleotide sequence ID" value="NZ_JAPJDN010000005.1"/>
</dbReference>
<comment type="caution">
    <text evidence="11">The sequence shown here is derived from an EMBL/GenBank/DDBJ whole genome shotgun (WGS) entry which is preliminary data.</text>
</comment>
<dbReference type="GO" id="GO:0004400">
    <property type="term" value="F:histidinol-phosphate transaminase activity"/>
    <property type="evidence" value="ECO:0007669"/>
    <property type="project" value="UniProtKB-EC"/>
</dbReference>
<evidence type="ECO:0000256" key="4">
    <source>
        <dbReference type="ARBA" id="ARBA00022576"/>
    </source>
</evidence>
<dbReference type="InterPro" id="IPR015422">
    <property type="entry name" value="PyrdxlP-dep_Trfase_small"/>
</dbReference>
<comment type="similarity">
    <text evidence="2 9">Belongs to the class-II pyridoxal-phosphate-dependent aminotransferase family. Histidinol-phosphate aminotransferase subfamily.</text>
</comment>
<keyword evidence="8 9" id="KW-0368">Histidine biosynthesis</keyword>
<dbReference type="Pfam" id="PF00155">
    <property type="entry name" value="Aminotran_1_2"/>
    <property type="match status" value="1"/>
</dbReference>
<gene>
    <name evidence="9" type="primary">hisC</name>
    <name evidence="11" type="ORF">ORI27_08750</name>
</gene>
<dbReference type="SUPFAM" id="SSF53383">
    <property type="entry name" value="PLP-dependent transferases"/>
    <property type="match status" value="1"/>
</dbReference>
<keyword evidence="7 9" id="KW-0663">Pyridoxal phosphate</keyword>
<evidence type="ECO:0000256" key="3">
    <source>
        <dbReference type="ARBA" id="ARBA00011738"/>
    </source>
</evidence>
<dbReference type="NCBIfam" id="NF002877">
    <property type="entry name" value="PRK03317.1"/>
    <property type="match status" value="1"/>
</dbReference>
<dbReference type="NCBIfam" id="TIGR01141">
    <property type="entry name" value="hisC"/>
    <property type="match status" value="1"/>
</dbReference>
<dbReference type="PANTHER" id="PTHR42885:SF2">
    <property type="entry name" value="HISTIDINOL-PHOSPHATE AMINOTRANSFERASE"/>
    <property type="match status" value="1"/>
</dbReference>
<keyword evidence="4 9" id="KW-0032">Aminotransferase</keyword>
<feature type="domain" description="Aminotransferase class I/classII large" evidence="10">
    <location>
        <begin position="34"/>
        <end position="357"/>
    </location>
</feature>
<comment type="catalytic activity">
    <reaction evidence="9">
        <text>L-histidinol phosphate + 2-oxoglutarate = 3-(imidazol-4-yl)-2-oxopropyl phosphate + L-glutamate</text>
        <dbReference type="Rhea" id="RHEA:23744"/>
        <dbReference type="ChEBI" id="CHEBI:16810"/>
        <dbReference type="ChEBI" id="CHEBI:29985"/>
        <dbReference type="ChEBI" id="CHEBI:57766"/>
        <dbReference type="ChEBI" id="CHEBI:57980"/>
        <dbReference type="EC" id="2.6.1.9"/>
    </reaction>
</comment>
<evidence type="ECO:0000256" key="6">
    <source>
        <dbReference type="ARBA" id="ARBA00022679"/>
    </source>
</evidence>
<dbReference type="InterPro" id="IPR005861">
    <property type="entry name" value="HisP_aminotrans"/>
</dbReference>
<reference evidence="11 12" key="1">
    <citation type="submission" date="2022-11" db="EMBL/GenBank/DDBJ databases">
        <title>Mycobacterium sp. nov.</title>
        <authorList>
            <person name="Papic B."/>
            <person name="Spicic S."/>
            <person name="Duvnjak S."/>
        </authorList>
    </citation>
    <scope>NUCLEOTIDE SEQUENCE [LARGE SCALE GENOMIC DNA]</scope>
    <source>
        <strain evidence="11 12">CVI_P4</strain>
    </source>
</reference>
<dbReference type="EMBL" id="JAPJDO010000005">
    <property type="protein sequence ID" value="MCX2936786.1"/>
    <property type="molecule type" value="Genomic_DNA"/>
</dbReference>